<dbReference type="PANTHER" id="PTHR43133">
    <property type="entry name" value="RNA POLYMERASE ECF-TYPE SIGMA FACTO"/>
    <property type="match status" value="1"/>
</dbReference>
<name>A0ABS2DFZ6_9BACI</name>
<sequence>MENELLIKRAIKGDEQAFYTLMLEHKDQLFRIAYSYLRNQEDSLEAIQEVTCRAFKAVRKVKEPAYFTTWLVRIMLNYCNDELRKKKRVTLQSHELDHATAAEDSHERIELEEAVDALDERSKQVITLKYFHDYKISDIAEIMECPEGTVKTWLHKALRVLRKQLDEKGGEKHV</sequence>
<dbReference type="SUPFAM" id="SSF88946">
    <property type="entry name" value="Sigma2 domain of RNA polymerase sigma factors"/>
    <property type="match status" value="1"/>
</dbReference>
<dbReference type="PANTHER" id="PTHR43133:SF51">
    <property type="entry name" value="RNA POLYMERASE SIGMA FACTOR"/>
    <property type="match status" value="1"/>
</dbReference>
<keyword evidence="2" id="KW-0805">Transcription regulation</keyword>
<gene>
    <name evidence="7" type="ORF">JR050_06915</name>
</gene>
<dbReference type="InterPro" id="IPR013324">
    <property type="entry name" value="RNA_pol_sigma_r3/r4-like"/>
</dbReference>
<comment type="caution">
    <text evidence="7">The sequence shown here is derived from an EMBL/GenBank/DDBJ whole genome shotgun (WGS) entry which is preliminary data.</text>
</comment>
<dbReference type="Pfam" id="PF08281">
    <property type="entry name" value="Sigma70_r4_2"/>
    <property type="match status" value="1"/>
</dbReference>
<reference evidence="7 8" key="1">
    <citation type="submission" date="2021-02" db="EMBL/GenBank/DDBJ databases">
        <title>Bacillus sp. RD4P76, an endophyte from a halophyte.</title>
        <authorList>
            <person name="Sun J.-Q."/>
        </authorList>
    </citation>
    <scope>NUCLEOTIDE SEQUENCE [LARGE SCALE GENOMIC DNA]</scope>
    <source>
        <strain evidence="7 8">RD4P76</strain>
    </source>
</reference>
<dbReference type="NCBIfam" id="TIGR02937">
    <property type="entry name" value="sigma70-ECF"/>
    <property type="match status" value="1"/>
</dbReference>
<dbReference type="Gene3D" id="1.10.1740.10">
    <property type="match status" value="1"/>
</dbReference>
<dbReference type="InterPro" id="IPR039425">
    <property type="entry name" value="RNA_pol_sigma-70-like"/>
</dbReference>
<dbReference type="SUPFAM" id="SSF88659">
    <property type="entry name" value="Sigma3 and sigma4 domains of RNA polymerase sigma factors"/>
    <property type="match status" value="1"/>
</dbReference>
<feature type="domain" description="RNA polymerase sigma factor 70 region 4 type 2" evidence="6">
    <location>
        <begin position="109"/>
        <end position="159"/>
    </location>
</feature>
<keyword evidence="4" id="KW-0804">Transcription</keyword>
<evidence type="ECO:0000256" key="4">
    <source>
        <dbReference type="ARBA" id="ARBA00023163"/>
    </source>
</evidence>
<dbReference type="CDD" id="cd06171">
    <property type="entry name" value="Sigma70_r4"/>
    <property type="match status" value="1"/>
</dbReference>
<evidence type="ECO:0000256" key="1">
    <source>
        <dbReference type="ARBA" id="ARBA00010641"/>
    </source>
</evidence>
<dbReference type="InterPro" id="IPR013325">
    <property type="entry name" value="RNA_pol_sigma_r2"/>
</dbReference>
<keyword evidence="3" id="KW-0731">Sigma factor</keyword>
<dbReference type="InterPro" id="IPR013249">
    <property type="entry name" value="RNA_pol_sigma70_r4_t2"/>
</dbReference>
<dbReference type="EMBL" id="JAFELM010000021">
    <property type="protein sequence ID" value="MBM6617406.1"/>
    <property type="molecule type" value="Genomic_DNA"/>
</dbReference>
<evidence type="ECO:0000256" key="2">
    <source>
        <dbReference type="ARBA" id="ARBA00023015"/>
    </source>
</evidence>
<evidence type="ECO:0000259" key="5">
    <source>
        <dbReference type="Pfam" id="PF04542"/>
    </source>
</evidence>
<dbReference type="Proteomes" id="UP001518925">
    <property type="component" value="Unassembled WGS sequence"/>
</dbReference>
<dbReference type="RefSeq" id="WP_204202776.1">
    <property type="nucleotide sequence ID" value="NZ_JAFELM010000021.1"/>
</dbReference>
<organism evidence="7 8">
    <name type="scientific">Bacillus suaedaesalsae</name>
    <dbReference type="NCBI Taxonomy" id="2810349"/>
    <lineage>
        <taxon>Bacteria</taxon>
        <taxon>Bacillati</taxon>
        <taxon>Bacillota</taxon>
        <taxon>Bacilli</taxon>
        <taxon>Bacillales</taxon>
        <taxon>Bacillaceae</taxon>
        <taxon>Bacillus</taxon>
    </lineage>
</organism>
<comment type="similarity">
    <text evidence="1">Belongs to the sigma-70 factor family. ECF subfamily.</text>
</comment>
<proteinExistence type="inferred from homology"/>
<evidence type="ECO:0000313" key="8">
    <source>
        <dbReference type="Proteomes" id="UP001518925"/>
    </source>
</evidence>
<evidence type="ECO:0000313" key="7">
    <source>
        <dbReference type="EMBL" id="MBM6617406.1"/>
    </source>
</evidence>
<evidence type="ECO:0000259" key="6">
    <source>
        <dbReference type="Pfam" id="PF08281"/>
    </source>
</evidence>
<dbReference type="InterPro" id="IPR014284">
    <property type="entry name" value="RNA_pol_sigma-70_dom"/>
</dbReference>
<evidence type="ECO:0000256" key="3">
    <source>
        <dbReference type="ARBA" id="ARBA00023082"/>
    </source>
</evidence>
<dbReference type="Pfam" id="PF04542">
    <property type="entry name" value="Sigma70_r2"/>
    <property type="match status" value="1"/>
</dbReference>
<dbReference type="InterPro" id="IPR007627">
    <property type="entry name" value="RNA_pol_sigma70_r2"/>
</dbReference>
<protein>
    <submittedName>
        <fullName evidence="7">Sigma-70 family RNA polymerase sigma factor</fullName>
    </submittedName>
</protein>
<feature type="domain" description="RNA polymerase sigma-70 region 2" evidence="5">
    <location>
        <begin position="22"/>
        <end position="88"/>
    </location>
</feature>
<keyword evidence="8" id="KW-1185">Reference proteome</keyword>
<dbReference type="InterPro" id="IPR036388">
    <property type="entry name" value="WH-like_DNA-bd_sf"/>
</dbReference>
<dbReference type="Gene3D" id="1.10.10.10">
    <property type="entry name" value="Winged helix-like DNA-binding domain superfamily/Winged helix DNA-binding domain"/>
    <property type="match status" value="1"/>
</dbReference>
<accession>A0ABS2DFZ6</accession>